<dbReference type="EMBL" id="JAGFPW010000006">
    <property type="protein sequence ID" value="MBO3794545.1"/>
    <property type="molecule type" value="Genomic_DNA"/>
</dbReference>
<name>A0A8I1WG55_BACIU</name>
<keyword evidence="1" id="KW-0812">Transmembrane</keyword>
<proteinExistence type="predicted"/>
<keyword evidence="1" id="KW-0472">Membrane</keyword>
<gene>
    <name evidence="2" type="ORF">J5227_09520</name>
</gene>
<sequence length="208" mass="23522">MDPMYWFILFLLCIVLPISIIWAITSSIKQKENKTAHQYSKYNLQKHDIEFQADRYYISPENNTKISFNKDKQLFKLYSKNGENISETCIPFSNVIESTVIIDDQTIAKAERGNQIVGALIGGVVAGGIGAIIGGSSANTVNHKYIKKVVLKIINDDFNCPNYYINFLPFNEKGFLNSDPVCINAIKEVEYWQSVFELAIHKASKVAQ</sequence>
<organism evidence="2 3">
    <name type="scientific">Bacillus subtilis</name>
    <dbReference type="NCBI Taxonomy" id="1423"/>
    <lineage>
        <taxon>Bacteria</taxon>
        <taxon>Bacillati</taxon>
        <taxon>Bacillota</taxon>
        <taxon>Bacilli</taxon>
        <taxon>Bacillales</taxon>
        <taxon>Bacillaceae</taxon>
        <taxon>Bacillus</taxon>
    </lineage>
</organism>
<protein>
    <submittedName>
        <fullName evidence="2">Uncharacterized protein</fullName>
    </submittedName>
</protein>
<feature type="transmembrane region" description="Helical" evidence="1">
    <location>
        <begin position="6"/>
        <end position="24"/>
    </location>
</feature>
<accession>A0A8I1WG55</accession>
<dbReference type="RefSeq" id="WP_017696891.1">
    <property type="nucleotide sequence ID" value="NZ_CP035406.1"/>
</dbReference>
<evidence type="ECO:0000313" key="3">
    <source>
        <dbReference type="Proteomes" id="UP000665181"/>
    </source>
</evidence>
<evidence type="ECO:0000256" key="1">
    <source>
        <dbReference type="SAM" id="Phobius"/>
    </source>
</evidence>
<keyword evidence="1" id="KW-1133">Transmembrane helix</keyword>
<evidence type="ECO:0000313" key="2">
    <source>
        <dbReference type="EMBL" id="MBO3794545.1"/>
    </source>
</evidence>
<dbReference type="Proteomes" id="UP000665181">
    <property type="component" value="Unassembled WGS sequence"/>
</dbReference>
<reference evidence="2" key="1">
    <citation type="submission" date="2021-03" db="EMBL/GenBank/DDBJ databases">
        <title>Isolation of Bacillus subtilis from fermented food sample.</title>
        <authorList>
            <person name="Lakshmanan V."/>
            <person name="Athira K."/>
            <person name="Rajagopal K."/>
        </authorList>
    </citation>
    <scope>NUCLEOTIDE SEQUENCE</scope>
    <source>
        <strain evidence="2">S1</strain>
    </source>
</reference>
<comment type="caution">
    <text evidence="2">The sequence shown here is derived from an EMBL/GenBank/DDBJ whole genome shotgun (WGS) entry which is preliminary data.</text>
</comment>
<dbReference type="AlphaFoldDB" id="A0A8I1WG55"/>